<keyword evidence="3" id="KW-0288">FMN</keyword>
<evidence type="ECO:0000256" key="3">
    <source>
        <dbReference type="ARBA" id="ARBA00022643"/>
    </source>
</evidence>
<dbReference type="GO" id="GO:0010181">
    <property type="term" value="F:FMN binding"/>
    <property type="evidence" value="ECO:0007669"/>
    <property type="project" value="InterPro"/>
</dbReference>
<dbReference type="Proteomes" id="UP000027222">
    <property type="component" value="Unassembled WGS sequence"/>
</dbReference>
<name>A0A067TCZ5_GALM3</name>
<accession>A0A067TCZ5</accession>
<dbReference type="PANTHER" id="PTHR43303:SF4">
    <property type="entry name" value="NADPH DEHYDROGENASE C23G7.10C-RELATED"/>
    <property type="match status" value="1"/>
</dbReference>
<dbReference type="Gene3D" id="3.20.20.70">
    <property type="entry name" value="Aldolase class I"/>
    <property type="match status" value="1"/>
</dbReference>
<dbReference type="EMBL" id="KL142372">
    <property type="protein sequence ID" value="KDR80227.1"/>
    <property type="molecule type" value="Genomic_DNA"/>
</dbReference>
<dbReference type="STRING" id="685588.A0A067TCZ5"/>
<sequence>MSNVNAAAPGAPYYTPFQDPPAGRAFVPQKSGKPIPKLFQPLKIRGVEFQNRIFLSPMAQYSAKDGIPTPWHIAHHKSSTPASVLVGIGGIFTRGPGLSFTEATAVLPEGRTTPEDTGIWSDDHVKAFSQIVDFAHSQGQKIGIQLAHAGRKASTISPWLNGEPIATEELGGWPDNVWGPSDVPFDPSPSYPRPRELAVDGIKKIVSAFADGAKRGVAAGFDVVEIHAAHGYLLSSFLSRTSNKRTDQYGGSFENRIRLILEVVDAVRAVIPKDMPLFLRISGTEWLEEVAPDEPSWKAEDTARIAPFLAEHGVDLLDVSAGGNDRRQKIRPGLAYQVPFAAAVKEAVGSKILVGSVGGLFNGKIAEDILESGRADVVPIGRQFQKNPGQVWAIAEELGVEVKFASQMQWGFRGRGRRFLGTNKKEQAL</sequence>
<evidence type="ECO:0000256" key="1">
    <source>
        <dbReference type="ARBA" id="ARBA00001917"/>
    </source>
</evidence>
<dbReference type="PANTHER" id="PTHR43303">
    <property type="entry name" value="NADPH DEHYDROGENASE C23G7.10C-RELATED"/>
    <property type="match status" value="1"/>
</dbReference>
<gene>
    <name evidence="7" type="ORF">GALMADRAFT_61931</name>
</gene>
<protein>
    <recommendedName>
        <fullName evidence="6">NADH:flavin oxidoreductase/NADH oxidase N-terminal domain-containing protein</fullName>
    </recommendedName>
</protein>
<dbReference type="OrthoDB" id="72788at2759"/>
<dbReference type="AlphaFoldDB" id="A0A067TCZ5"/>
<evidence type="ECO:0000256" key="4">
    <source>
        <dbReference type="ARBA" id="ARBA00022857"/>
    </source>
</evidence>
<dbReference type="InterPro" id="IPR013785">
    <property type="entry name" value="Aldolase_TIM"/>
</dbReference>
<organism evidence="7 8">
    <name type="scientific">Galerina marginata (strain CBS 339.88)</name>
    <dbReference type="NCBI Taxonomy" id="685588"/>
    <lineage>
        <taxon>Eukaryota</taxon>
        <taxon>Fungi</taxon>
        <taxon>Dikarya</taxon>
        <taxon>Basidiomycota</taxon>
        <taxon>Agaricomycotina</taxon>
        <taxon>Agaricomycetes</taxon>
        <taxon>Agaricomycetidae</taxon>
        <taxon>Agaricales</taxon>
        <taxon>Agaricineae</taxon>
        <taxon>Strophariaceae</taxon>
        <taxon>Galerina</taxon>
    </lineage>
</organism>
<keyword evidence="4" id="KW-0521">NADP</keyword>
<dbReference type="SUPFAM" id="SSF51395">
    <property type="entry name" value="FMN-linked oxidoreductases"/>
    <property type="match status" value="1"/>
</dbReference>
<dbReference type="CDD" id="cd02932">
    <property type="entry name" value="OYE_YqiM_FMN"/>
    <property type="match status" value="1"/>
</dbReference>
<dbReference type="Pfam" id="PF00724">
    <property type="entry name" value="Oxidored_FMN"/>
    <property type="match status" value="1"/>
</dbReference>
<dbReference type="GO" id="GO:0003959">
    <property type="term" value="F:NADPH dehydrogenase activity"/>
    <property type="evidence" value="ECO:0007669"/>
    <property type="project" value="InterPro"/>
</dbReference>
<keyword evidence="5" id="KW-0560">Oxidoreductase</keyword>
<evidence type="ECO:0000256" key="5">
    <source>
        <dbReference type="ARBA" id="ARBA00023002"/>
    </source>
</evidence>
<feature type="domain" description="NADH:flavin oxidoreductase/NADH oxidase N-terminal" evidence="6">
    <location>
        <begin position="37"/>
        <end position="397"/>
    </location>
</feature>
<proteinExistence type="predicted"/>
<dbReference type="GO" id="GO:0050661">
    <property type="term" value="F:NADP binding"/>
    <property type="evidence" value="ECO:0007669"/>
    <property type="project" value="InterPro"/>
</dbReference>
<evidence type="ECO:0000256" key="2">
    <source>
        <dbReference type="ARBA" id="ARBA00022630"/>
    </source>
</evidence>
<evidence type="ECO:0000313" key="7">
    <source>
        <dbReference type="EMBL" id="KDR80227.1"/>
    </source>
</evidence>
<dbReference type="InterPro" id="IPR001155">
    <property type="entry name" value="OxRdtase_FMN_N"/>
</dbReference>
<evidence type="ECO:0000259" key="6">
    <source>
        <dbReference type="Pfam" id="PF00724"/>
    </source>
</evidence>
<keyword evidence="2" id="KW-0285">Flavoprotein</keyword>
<dbReference type="HOGENOM" id="CLU_012153_2_1_1"/>
<keyword evidence="8" id="KW-1185">Reference proteome</keyword>
<reference evidence="8" key="1">
    <citation type="journal article" date="2014" name="Proc. Natl. Acad. Sci. U.S.A.">
        <title>Extensive sampling of basidiomycete genomes demonstrates inadequacy of the white-rot/brown-rot paradigm for wood decay fungi.</title>
        <authorList>
            <person name="Riley R."/>
            <person name="Salamov A.A."/>
            <person name="Brown D.W."/>
            <person name="Nagy L.G."/>
            <person name="Floudas D."/>
            <person name="Held B.W."/>
            <person name="Levasseur A."/>
            <person name="Lombard V."/>
            <person name="Morin E."/>
            <person name="Otillar R."/>
            <person name="Lindquist E.A."/>
            <person name="Sun H."/>
            <person name="LaButti K.M."/>
            <person name="Schmutz J."/>
            <person name="Jabbour D."/>
            <person name="Luo H."/>
            <person name="Baker S.E."/>
            <person name="Pisabarro A.G."/>
            <person name="Walton J.D."/>
            <person name="Blanchette R.A."/>
            <person name="Henrissat B."/>
            <person name="Martin F."/>
            <person name="Cullen D."/>
            <person name="Hibbett D.S."/>
            <person name="Grigoriev I.V."/>
        </authorList>
    </citation>
    <scope>NUCLEOTIDE SEQUENCE [LARGE SCALE GENOMIC DNA]</scope>
    <source>
        <strain evidence="8">CBS 339.88</strain>
    </source>
</reference>
<evidence type="ECO:0000313" key="8">
    <source>
        <dbReference type="Proteomes" id="UP000027222"/>
    </source>
</evidence>
<dbReference type="InterPro" id="IPR044152">
    <property type="entry name" value="YqjM-like"/>
</dbReference>
<comment type="cofactor">
    <cofactor evidence="1">
        <name>FMN</name>
        <dbReference type="ChEBI" id="CHEBI:58210"/>
    </cofactor>
</comment>